<name>A0ABT8JTZ1_9BACL</name>
<reference evidence="1" key="1">
    <citation type="submission" date="2023-03" db="EMBL/GenBank/DDBJ databases">
        <title>MT1 and MT2 Draft Genomes of Novel Species.</title>
        <authorList>
            <person name="Venkateswaran K."/>
        </authorList>
    </citation>
    <scope>NUCLEOTIDE SEQUENCE</scope>
    <source>
        <strain evidence="1">F6_3S_P_2</strain>
    </source>
</reference>
<proteinExistence type="predicted"/>
<protein>
    <submittedName>
        <fullName evidence="1">Uncharacterized protein</fullName>
    </submittedName>
</protein>
<dbReference type="Proteomes" id="UP001175097">
    <property type="component" value="Unassembled WGS sequence"/>
</dbReference>
<accession>A0ABT8JTZ1</accession>
<organism evidence="1 2">
    <name type="scientific">Sporosarcina highlanderae</name>
    <dbReference type="NCBI Taxonomy" id="3035916"/>
    <lineage>
        <taxon>Bacteria</taxon>
        <taxon>Bacillati</taxon>
        <taxon>Bacillota</taxon>
        <taxon>Bacilli</taxon>
        <taxon>Bacillales</taxon>
        <taxon>Caryophanaceae</taxon>
        <taxon>Sporosarcina</taxon>
    </lineage>
</organism>
<dbReference type="EMBL" id="JAROCC010000008">
    <property type="protein sequence ID" value="MDN4608026.1"/>
    <property type="molecule type" value="Genomic_DNA"/>
</dbReference>
<comment type="caution">
    <text evidence="1">The sequence shown here is derived from an EMBL/GenBank/DDBJ whole genome shotgun (WGS) entry which is preliminary data.</text>
</comment>
<sequence length="43" mass="5035">MVQLIYMMASANDHRRITETIRKTTGKIKIEAMKVEEKRLSGR</sequence>
<evidence type="ECO:0000313" key="1">
    <source>
        <dbReference type="EMBL" id="MDN4608026.1"/>
    </source>
</evidence>
<gene>
    <name evidence="1" type="ORF">P5G49_11165</name>
</gene>
<keyword evidence="2" id="KW-1185">Reference proteome</keyword>
<dbReference type="RefSeq" id="WP_301243821.1">
    <property type="nucleotide sequence ID" value="NZ_JAROCC010000008.1"/>
</dbReference>
<evidence type="ECO:0000313" key="2">
    <source>
        <dbReference type="Proteomes" id="UP001175097"/>
    </source>
</evidence>